<proteinExistence type="inferred from homology"/>
<evidence type="ECO:0000313" key="9">
    <source>
        <dbReference type="Proteomes" id="UP000006620"/>
    </source>
</evidence>
<organism evidence="8 9">
    <name type="scientific">Paenibacillus mucilaginosus (strain KNP414)</name>
    <dbReference type="NCBI Taxonomy" id="1036673"/>
    <lineage>
        <taxon>Bacteria</taxon>
        <taxon>Bacillati</taxon>
        <taxon>Bacillota</taxon>
        <taxon>Bacilli</taxon>
        <taxon>Bacillales</taxon>
        <taxon>Paenibacillaceae</taxon>
        <taxon>Paenibacillus</taxon>
    </lineage>
</organism>
<keyword evidence="4" id="KW-0732">Signal</keyword>
<protein>
    <submittedName>
        <fullName evidence="8">Uncharacterized protein</fullName>
    </submittedName>
</protein>
<feature type="signal peptide" evidence="4">
    <location>
        <begin position="1"/>
        <end position="22"/>
    </location>
</feature>
<reference evidence="8 9" key="2">
    <citation type="journal article" date="2013" name="Genome Announc.">
        <title>Genome Sequence of Growth-Improving Paenibacillus mucilaginosus Strain KNP414.</title>
        <authorList>
            <person name="Lu J.J."/>
            <person name="Wang J.F."/>
            <person name="Hu X.F."/>
        </authorList>
    </citation>
    <scope>NUCLEOTIDE SEQUENCE [LARGE SCALE GENOMIC DNA]</scope>
    <source>
        <strain evidence="8 9">KNP414</strain>
    </source>
</reference>
<name>F8FEX1_PAEMK</name>
<dbReference type="InterPro" id="IPR050465">
    <property type="entry name" value="UPF0194_transport"/>
</dbReference>
<dbReference type="GO" id="GO:0016020">
    <property type="term" value="C:membrane"/>
    <property type="evidence" value="ECO:0007669"/>
    <property type="project" value="InterPro"/>
</dbReference>
<dbReference type="Pfam" id="PF25917">
    <property type="entry name" value="BSH_RND"/>
    <property type="match status" value="1"/>
</dbReference>
<dbReference type="NCBIfam" id="TIGR01730">
    <property type="entry name" value="RND_mfp"/>
    <property type="match status" value="1"/>
</dbReference>
<dbReference type="Gene3D" id="1.10.287.470">
    <property type="entry name" value="Helix hairpin bin"/>
    <property type="match status" value="1"/>
</dbReference>
<dbReference type="InterPro" id="IPR058625">
    <property type="entry name" value="MdtA-like_BSH"/>
</dbReference>
<dbReference type="InterPro" id="IPR058637">
    <property type="entry name" value="YknX-like_C"/>
</dbReference>
<dbReference type="AlphaFoldDB" id="F8FEX1"/>
<dbReference type="Pfam" id="PF25954">
    <property type="entry name" value="Beta-barrel_RND_2"/>
    <property type="match status" value="1"/>
</dbReference>
<dbReference type="HOGENOM" id="CLU_018816_14_4_9"/>
<evidence type="ECO:0000256" key="1">
    <source>
        <dbReference type="ARBA" id="ARBA00004196"/>
    </source>
</evidence>
<dbReference type="Proteomes" id="UP000006620">
    <property type="component" value="Chromosome"/>
</dbReference>
<dbReference type="KEGG" id="pms:KNP414_07720"/>
<feature type="domain" description="YknX-like C-terminal permuted SH3-like" evidence="7">
    <location>
        <begin position="368"/>
        <end position="435"/>
    </location>
</feature>
<evidence type="ECO:0000259" key="7">
    <source>
        <dbReference type="Pfam" id="PF25989"/>
    </source>
</evidence>
<accession>F8FEX1</accession>
<evidence type="ECO:0000259" key="5">
    <source>
        <dbReference type="Pfam" id="PF25917"/>
    </source>
</evidence>
<dbReference type="GO" id="GO:0022857">
    <property type="term" value="F:transmembrane transporter activity"/>
    <property type="evidence" value="ECO:0007669"/>
    <property type="project" value="InterPro"/>
</dbReference>
<dbReference type="PROSITE" id="PS51257">
    <property type="entry name" value="PROKAR_LIPOPROTEIN"/>
    <property type="match status" value="1"/>
</dbReference>
<keyword evidence="3" id="KW-0175">Coiled coil</keyword>
<dbReference type="InterPro" id="IPR006143">
    <property type="entry name" value="RND_pump_MFP"/>
</dbReference>
<evidence type="ECO:0000256" key="4">
    <source>
        <dbReference type="SAM" id="SignalP"/>
    </source>
</evidence>
<dbReference type="InterPro" id="IPR058792">
    <property type="entry name" value="Beta-barrel_RND_2"/>
</dbReference>
<feature type="domain" description="CusB-like beta-barrel" evidence="6">
    <location>
        <begin position="289"/>
        <end position="362"/>
    </location>
</feature>
<feature type="chain" id="PRO_5038616562" evidence="4">
    <location>
        <begin position="23"/>
        <end position="438"/>
    </location>
</feature>
<sequence length="438" mass="45430">MNRNHKLWAPALLSLALAGALQGCSTDPGHAAAGAKASYQLMQLAQGAQVSLSGKIIPHQEVKVVSKGSGKVAAVNVEEGAAVHKGDVLIQLETDDLLQQVRQAQSGVTGAQAKLADLQAGARPQEIAALESALAAAKAAQEQAGAAVQQAKAGLDLATSSYNRLRNLYDSSSSVSKEDLDKGTFEYEKARTAFEQTQAAHKAAGAQVEAAQAKLELARSGATDNTLKATEAEVNRLSAALELANSSLNNATVTAPVDGIVVKRSIQPGEMAQAGAALFSVVKMDRVQVEVSAADNQIAKIKTGTEVQVKVPTAGDQPFKGTVTFVSPVATPNTSSFPVKVTVDNQEGKLFAGMVAEVVTAGSTEQKLEVPKSAVLQRDGKSYVVLSDNGKAKLAEVKAEDKNAEWVYVQESGELKAGQSIVVNPDAAIAEGTALKAE</sequence>
<gene>
    <name evidence="8" type="ordered locus">KNP414_07720</name>
</gene>
<evidence type="ECO:0000256" key="2">
    <source>
        <dbReference type="ARBA" id="ARBA00009477"/>
    </source>
</evidence>
<dbReference type="PATRIC" id="fig|1036673.3.peg.7197"/>
<dbReference type="GO" id="GO:0030313">
    <property type="term" value="C:cell envelope"/>
    <property type="evidence" value="ECO:0007669"/>
    <property type="project" value="UniProtKB-SubCell"/>
</dbReference>
<reference evidence="9" key="1">
    <citation type="submission" date="2011-06" db="EMBL/GenBank/DDBJ databases">
        <title>Complete genome sequence of Paenibacillus mucilaginosus KNP414.</title>
        <authorList>
            <person name="Wang J."/>
            <person name="Hu S."/>
            <person name="Hu X."/>
            <person name="Zhang B."/>
            <person name="Dong D."/>
            <person name="Zhang S."/>
            <person name="Zhao K."/>
            <person name="Wu D."/>
        </authorList>
    </citation>
    <scope>NUCLEOTIDE SEQUENCE [LARGE SCALE GENOMIC DNA]</scope>
    <source>
        <strain evidence="9">KNP414</strain>
    </source>
</reference>
<comment type="similarity">
    <text evidence="2">Belongs to the membrane fusion protein (MFP) (TC 8.A.1) family.</text>
</comment>
<dbReference type="SUPFAM" id="SSF111369">
    <property type="entry name" value="HlyD-like secretion proteins"/>
    <property type="match status" value="2"/>
</dbReference>
<dbReference type="Gene3D" id="2.40.420.20">
    <property type="match status" value="1"/>
</dbReference>
<feature type="domain" description="Multidrug resistance protein MdtA-like barrel-sandwich hybrid" evidence="5">
    <location>
        <begin position="61"/>
        <end position="282"/>
    </location>
</feature>
<dbReference type="RefSeq" id="WP_013921353.1">
    <property type="nucleotide sequence ID" value="NC_015690.1"/>
</dbReference>
<dbReference type="Pfam" id="PF25989">
    <property type="entry name" value="YknX_C"/>
    <property type="match status" value="1"/>
</dbReference>
<dbReference type="Gene3D" id="2.40.50.100">
    <property type="match status" value="1"/>
</dbReference>
<dbReference type="EMBL" id="CP002869">
    <property type="protein sequence ID" value="AEI46206.1"/>
    <property type="molecule type" value="Genomic_DNA"/>
</dbReference>
<comment type="subcellular location">
    <subcellularLocation>
        <location evidence="1">Cell envelope</location>
    </subcellularLocation>
</comment>
<evidence type="ECO:0000256" key="3">
    <source>
        <dbReference type="ARBA" id="ARBA00023054"/>
    </source>
</evidence>
<dbReference type="PANTHER" id="PTHR32347">
    <property type="entry name" value="EFFLUX SYSTEM COMPONENT YKNX-RELATED"/>
    <property type="match status" value="1"/>
</dbReference>
<evidence type="ECO:0000313" key="8">
    <source>
        <dbReference type="EMBL" id="AEI46206.1"/>
    </source>
</evidence>
<evidence type="ECO:0000259" key="6">
    <source>
        <dbReference type="Pfam" id="PF25954"/>
    </source>
</evidence>
<dbReference type="Gene3D" id="2.40.30.170">
    <property type="match status" value="1"/>
</dbReference>